<evidence type="ECO:0000256" key="2">
    <source>
        <dbReference type="ARBA" id="ARBA00022729"/>
    </source>
</evidence>
<dbReference type="Gene3D" id="3.40.50.2300">
    <property type="match status" value="2"/>
</dbReference>
<protein>
    <submittedName>
        <fullName evidence="5">Branched chain amino acid ABC transporter substrate-binding protein</fullName>
    </submittedName>
</protein>
<dbReference type="CDD" id="cd06342">
    <property type="entry name" value="PBP1_ABC_LIVBP-like"/>
    <property type="match status" value="1"/>
</dbReference>
<comment type="similarity">
    <text evidence="1">Belongs to the leucine-binding protein family.</text>
</comment>
<proteinExistence type="inferred from homology"/>
<keyword evidence="2 3" id="KW-0732">Signal</keyword>
<dbReference type="PANTHER" id="PTHR47151:SF2">
    <property type="entry name" value="AMINO ACID BINDING PROTEIN"/>
    <property type="match status" value="1"/>
</dbReference>
<evidence type="ECO:0000259" key="4">
    <source>
        <dbReference type="Pfam" id="PF13458"/>
    </source>
</evidence>
<organism evidence="5 6">
    <name type="scientific">Pandoraea communis</name>
    <dbReference type="NCBI Taxonomy" id="2508297"/>
    <lineage>
        <taxon>Bacteria</taxon>
        <taxon>Pseudomonadati</taxon>
        <taxon>Pseudomonadota</taxon>
        <taxon>Betaproteobacteria</taxon>
        <taxon>Burkholderiales</taxon>
        <taxon>Burkholderiaceae</taxon>
        <taxon>Pandoraea</taxon>
    </lineage>
</organism>
<dbReference type="Pfam" id="PF13458">
    <property type="entry name" value="Peripla_BP_6"/>
    <property type="match status" value="1"/>
</dbReference>
<dbReference type="AlphaFoldDB" id="A0A5E4T1F5"/>
<feature type="domain" description="Leucine-binding protein" evidence="4">
    <location>
        <begin position="24"/>
        <end position="349"/>
    </location>
</feature>
<evidence type="ECO:0000256" key="3">
    <source>
        <dbReference type="SAM" id="SignalP"/>
    </source>
</evidence>
<dbReference type="InterPro" id="IPR028082">
    <property type="entry name" value="Peripla_BP_I"/>
</dbReference>
<sequence>MPLKHLTATAIALCALAAHAQTIVTIGYAGALTGAQAHFGKDSERGIRLAMDEINAQHPVIAGKPVQFALDAQDDAADPRTATTVAQRFADNHVSAVIGHQNSGTSIAVARIYAQQHIAELTPSATNPEFTRLGFGTTFRMLANDDFLGVALSQYVSSQLHARRIAVIDDRTAYGQGIAEVFARQAEKAGATIVAREFSTDKAFDFTAVLTRIKRESPDAIFFGGMDAQGGPMLKQMRQYSIRAPLVGGDGLCTAEMIRLAGAALDGNLFCADGGRSLAKMPGGQAFAAKFKAKYGEPVQLYAPYAYDAMMAIYRAALAAQSTDAAKISDALHRVSFGGVTGQIAFDEHGDLREPAATLSTYKGGRKMALTEVSK</sequence>
<evidence type="ECO:0000313" key="6">
    <source>
        <dbReference type="Proteomes" id="UP000383971"/>
    </source>
</evidence>
<evidence type="ECO:0000313" key="5">
    <source>
        <dbReference type="EMBL" id="VVD81615.1"/>
    </source>
</evidence>
<feature type="signal peptide" evidence="3">
    <location>
        <begin position="1"/>
        <end position="20"/>
    </location>
</feature>
<name>A0A5E4T1F5_9BURK</name>
<dbReference type="SUPFAM" id="SSF53822">
    <property type="entry name" value="Periplasmic binding protein-like I"/>
    <property type="match status" value="1"/>
</dbReference>
<dbReference type="RefSeq" id="WP_150584081.1">
    <property type="nucleotide sequence ID" value="NZ_CABPSE010000003.1"/>
</dbReference>
<dbReference type="InterPro" id="IPR028081">
    <property type="entry name" value="Leu-bd"/>
</dbReference>
<keyword evidence="6" id="KW-1185">Reference proteome</keyword>
<gene>
    <name evidence="5" type="ORF">PCO31111_01141</name>
</gene>
<evidence type="ECO:0000256" key="1">
    <source>
        <dbReference type="ARBA" id="ARBA00010062"/>
    </source>
</evidence>
<dbReference type="Proteomes" id="UP000383971">
    <property type="component" value="Unassembled WGS sequence"/>
</dbReference>
<reference evidence="5 6" key="1">
    <citation type="submission" date="2019-08" db="EMBL/GenBank/DDBJ databases">
        <authorList>
            <person name="Peeters C."/>
        </authorList>
    </citation>
    <scope>NUCLEOTIDE SEQUENCE [LARGE SCALE GENOMIC DNA]</scope>
    <source>
        <strain evidence="5 6">LMG 31111</strain>
    </source>
</reference>
<feature type="chain" id="PRO_5022691688" evidence="3">
    <location>
        <begin position="21"/>
        <end position="375"/>
    </location>
</feature>
<accession>A0A5E4T1F5</accession>
<dbReference type="PANTHER" id="PTHR47151">
    <property type="entry name" value="LEU/ILE/VAL-BINDING ABC TRANSPORTER SUBUNIT"/>
    <property type="match status" value="1"/>
</dbReference>
<dbReference type="EMBL" id="CABPSE010000003">
    <property type="protein sequence ID" value="VVD81615.1"/>
    <property type="molecule type" value="Genomic_DNA"/>
</dbReference>